<evidence type="ECO:0000313" key="2">
    <source>
        <dbReference type="EMBL" id="MFD0788362.1"/>
    </source>
</evidence>
<evidence type="ECO:0000313" key="3">
    <source>
        <dbReference type="Proteomes" id="UP001597053"/>
    </source>
</evidence>
<keyword evidence="3" id="KW-1185">Reference proteome</keyword>
<feature type="transmembrane region" description="Helical" evidence="1">
    <location>
        <begin position="21"/>
        <end position="43"/>
    </location>
</feature>
<reference evidence="3" key="1">
    <citation type="journal article" date="2019" name="Int. J. Syst. Evol. Microbiol.">
        <title>The Global Catalogue of Microorganisms (GCM) 10K type strain sequencing project: providing services to taxonomists for standard genome sequencing and annotation.</title>
        <authorList>
            <consortium name="The Broad Institute Genomics Platform"/>
            <consortium name="The Broad Institute Genome Sequencing Center for Infectious Disease"/>
            <person name="Wu L."/>
            <person name="Ma J."/>
        </authorList>
    </citation>
    <scope>NUCLEOTIDE SEQUENCE [LARGE SCALE GENOMIC DNA]</scope>
    <source>
        <strain evidence="3">JCM 32148</strain>
    </source>
</reference>
<gene>
    <name evidence="2" type="ORF">ACFQZ8_30990</name>
</gene>
<keyword evidence="1" id="KW-0812">Transmembrane</keyword>
<keyword evidence="1" id="KW-1133">Transmembrane helix</keyword>
<sequence>MSTDTGARQLGGESVNRRGPLAMGIATMVVYGMLWLIVGVTGLPVPTGVRLALDLAAVVGAGALLVASR</sequence>
<accession>A0ABW3AC34</accession>
<protein>
    <submittedName>
        <fullName evidence="2">Uncharacterized protein</fullName>
    </submittedName>
</protein>
<proteinExistence type="predicted"/>
<dbReference type="Proteomes" id="UP001597053">
    <property type="component" value="Unassembled WGS sequence"/>
</dbReference>
<organism evidence="2 3">
    <name type="scientific">Micromonospora azadirachtae</name>
    <dbReference type="NCBI Taxonomy" id="1970735"/>
    <lineage>
        <taxon>Bacteria</taxon>
        <taxon>Bacillati</taxon>
        <taxon>Actinomycetota</taxon>
        <taxon>Actinomycetes</taxon>
        <taxon>Micromonosporales</taxon>
        <taxon>Micromonosporaceae</taxon>
        <taxon>Micromonospora</taxon>
    </lineage>
</organism>
<comment type="caution">
    <text evidence="2">The sequence shown here is derived from an EMBL/GenBank/DDBJ whole genome shotgun (WGS) entry which is preliminary data.</text>
</comment>
<feature type="non-terminal residue" evidence="2">
    <location>
        <position position="69"/>
    </location>
</feature>
<dbReference type="EMBL" id="JBHTHM010002714">
    <property type="protein sequence ID" value="MFD0788362.1"/>
    <property type="molecule type" value="Genomic_DNA"/>
</dbReference>
<name>A0ABW3AC34_9ACTN</name>
<feature type="transmembrane region" description="Helical" evidence="1">
    <location>
        <begin position="49"/>
        <end position="67"/>
    </location>
</feature>
<keyword evidence="1" id="KW-0472">Membrane</keyword>
<evidence type="ECO:0000256" key="1">
    <source>
        <dbReference type="SAM" id="Phobius"/>
    </source>
</evidence>